<keyword evidence="4" id="KW-1185">Reference proteome</keyword>
<feature type="compositionally biased region" description="Polar residues" evidence="1">
    <location>
        <begin position="266"/>
        <end position="278"/>
    </location>
</feature>
<organism evidence="3 4">
    <name type="scientific">Thraustotheca clavata</name>
    <dbReference type="NCBI Taxonomy" id="74557"/>
    <lineage>
        <taxon>Eukaryota</taxon>
        <taxon>Sar</taxon>
        <taxon>Stramenopiles</taxon>
        <taxon>Oomycota</taxon>
        <taxon>Saprolegniomycetes</taxon>
        <taxon>Saprolegniales</taxon>
        <taxon>Achlyaceae</taxon>
        <taxon>Thraustotheca</taxon>
    </lineage>
</organism>
<evidence type="ECO:0000256" key="1">
    <source>
        <dbReference type="SAM" id="MobiDB-lite"/>
    </source>
</evidence>
<reference evidence="3 4" key="1">
    <citation type="journal article" date="2014" name="Genome Biol. Evol.">
        <title>The secreted proteins of Achlya hypogyna and Thraustotheca clavata identify the ancestral oomycete secretome and reveal gene acquisitions by horizontal gene transfer.</title>
        <authorList>
            <person name="Misner I."/>
            <person name="Blouin N."/>
            <person name="Leonard G."/>
            <person name="Richards T.A."/>
            <person name="Lane C.E."/>
        </authorList>
    </citation>
    <scope>NUCLEOTIDE SEQUENCE [LARGE SCALE GENOMIC DNA]</scope>
    <source>
        <strain evidence="3 4">ATCC 34112</strain>
    </source>
</reference>
<evidence type="ECO:0000313" key="4">
    <source>
        <dbReference type="Proteomes" id="UP000243217"/>
    </source>
</evidence>
<proteinExistence type="predicted"/>
<feature type="compositionally biased region" description="Polar residues" evidence="1">
    <location>
        <begin position="247"/>
        <end position="256"/>
    </location>
</feature>
<keyword evidence="2" id="KW-0472">Membrane</keyword>
<gene>
    <name evidence="3" type="ORF">THRCLA_09765</name>
</gene>
<dbReference type="OrthoDB" id="60708at2759"/>
<feature type="region of interest" description="Disordered" evidence="1">
    <location>
        <begin position="247"/>
        <end position="278"/>
    </location>
</feature>
<comment type="caution">
    <text evidence="3">The sequence shown here is derived from an EMBL/GenBank/DDBJ whole genome shotgun (WGS) entry which is preliminary data.</text>
</comment>
<protein>
    <submittedName>
        <fullName evidence="3">Transmembrane protein</fullName>
    </submittedName>
</protein>
<keyword evidence="2" id="KW-1133">Transmembrane helix</keyword>
<evidence type="ECO:0000256" key="2">
    <source>
        <dbReference type="SAM" id="Phobius"/>
    </source>
</evidence>
<feature type="transmembrane region" description="Helical" evidence="2">
    <location>
        <begin position="124"/>
        <end position="146"/>
    </location>
</feature>
<accession>A0A1V9YUI5</accession>
<keyword evidence="2 3" id="KW-0812">Transmembrane</keyword>
<feature type="transmembrane region" description="Helical" evidence="2">
    <location>
        <begin position="91"/>
        <end position="112"/>
    </location>
</feature>
<dbReference type="Proteomes" id="UP000243217">
    <property type="component" value="Unassembled WGS sequence"/>
</dbReference>
<sequence length="278" mass="31721">MTAAKTYDTKRKSIVTPTGIKCQEDEHEPEVIRSTLTPQSPTARFLRKSYSITQTWLHMNKSSRSDADFDCLFPENNSSNLKKIKFVTYPYHLWGLGTILLGGASFFCYALSSTSIYRFPKGFWWQYVFAVLLYILGALCFIFSTVEVFCMDRNKGVISICNLSCMNYIFGRGKDTVVVRELAEIENVSVDCMGEKVGDVDTRMYKIRIEYKDGTFATMLEDRSKSLAVRRCRSLKYFLAFYANSPSKKATRSPTKLSPVKKVPESQPQAEEIQSITM</sequence>
<evidence type="ECO:0000313" key="3">
    <source>
        <dbReference type="EMBL" id="OQR89392.1"/>
    </source>
</evidence>
<dbReference type="AlphaFoldDB" id="A0A1V9YUI5"/>
<name>A0A1V9YUI5_9STRA</name>
<dbReference type="EMBL" id="JNBS01002759">
    <property type="protein sequence ID" value="OQR89392.1"/>
    <property type="molecule type" value="Genomic_DNA"/>
</dbReference>